<dbReference type="EMBL" id="CACSLK010027833">
    <property type="protein sequence ID" value="CAA0831808.1"/>
    <property type="molecule type" value="Genomic_DNA"/>
</dbReference>
<gene>
    <name evidence="2" type="ORF">SHERM_27120</name>
</gene>
<feature type="compositionally biased region" description="Low complexity" evidence="1">
    <location>
        <begin position="351"/>
        <end position="363"/>
    </location>
</feature>
<keyword evidence="3" id="KW-1185">Reference proteome</keyword>
<comment type="caution">
    <text evidence="2">The sequence shown here is derived from an EMBL/GenBank/DDBJ whole genome shotgun (WGS) entry which is preliminary data.</text>
</comment>
<accession>A0A9N7RKV1</accession>
<organism evidence="2 3">
    <name type="scientific">Striga hermonthica</name>
    <name type="common">Purple witchweed</name>
    <name type="synonym">Buchnera hermonthica</name>
    <dbReference type="NCBI Taxonomy" id="68872"/>
    <lineage>
        <taxon>Eukaryota</taxon>
        <taxon>Viridiplantae</taxon>
        <taxon>Streptophyta</taxon>
        <taxon>Embryophyta</taxon>
        <taxon>Tracheophyta</taxon>
        <taxon>Spermatophyta</taxon>
        <taxon>Magnoliopsida</taxon>
        <taxon>eudicotyledons</taxon>
        <taxon>Gunneridae</taxon>
        <taxon>Pentapetalae</taxon>
        <taxon>asterids</taxon>
        <taxon>lamiids</taxon>
        <taxon>Lamiales</taxon>
        <taxon>Orobanchaceae</taxon>
        <taxon>Buchnereae</taxon>
        <taxon>Striga</taxon>
    </lineage>
</organism>
<dbReference type="OrthoDB" id="1745136at2759"/>
<dbReference type="AlphaFoldDB" id="A0A9N7RKV1"/>
<dbReference type="PANTHER" id="PTHR34222">
    <property type="entry name" value="GAG_PRE-INTEGRS DOMAIN-CONTAINING PROTEIN"/>
    <property type="match status" value="1"/>
</dbReference>
<sequence>MAELAATNEANEALTLQIAQILRNGLGNTSSPTINSDIKLNILLNGDNYPLWSRLMKVEIGVRDNTDHITGINTPSSTDDSAYRKWEREDLRVISWIIQNVEPHLAPNYVEFPTAKSLWDSLATTYGSRRDSFQIYDLYNQARQQIQGTQTLQDYWNKLQSLWLAIDRRQPNPMKLEADIAEYNRITQEQRLFNFLAGLDGKFEMIRREILRREPLPSAESAYGEIRQEAARDAILHPTTSGNVITAGDSSSQGIGIGSGLATRNSDRSTQKHKSGGFNRKIDKSKLFCTHCNRAKHTNETCFLLHGFPDWWEDGHKPGKPNNTRIAAAAGSHEATNTSGGHGINGKGLVAAGSSGAQHGGSSDNQSGTKGGHSYTGDHWAWY</sequence>
<feature type="region of interest" description="Disordered" evidence="1">
    <location>
        <begin position="331"/>
        <end position="372"/>
    </location>
</feature>
<dbReference type="Proteomes" id="UP001153555">
    <property type="component" value="Unassembled WGS sequence"/>
</dbReference>
<protein>
    <recommendedName>
        <fullName evidence="4">Retrotransposon Copia-like N-terminal domain-containing protein</fullName>
    </recommendedName>
</protein>
<evidence type="ECO:0000313" key="2">
    <source>
        <dbReference type="EMBL" id="CAA0831808.1"/>
    </source>
</evidence>
<name>A0A9N7RKV1_STRHE</name>
<evidence type="ECO:0000313" key="3">
    <source>
        <dbReference type="Proteomes" id="UP001153555"/>
    </source>
</evidence>
<proteinExistence type="predicted"/>
<evidence type="ECO:0000256" key="1">
    <source>
        <dbReference type="SAM" id="MobiDB-lite"/>
    </source>
</evidence>
<dbReference type="PANTHER" id="PTHR34222:SF43">
    <property type="entry name" value="RETROTRANSPOSON GAG DOMAIN-CONTAINING PROTEIN"/>
    <property type="match status" value="1"/>
</dbReference>
<reference evidence="2" key="1">
    <citation type="submission" date="2019-12" db="EMBL/GenBank/DDBJ databases">
        <authorList>
            <person name="Scholes J."/>
        </authorList>
    </citation>
    <scope>NUCLEOTIDE SEQUENCE</scope>
</reference>
<feature type="region of interest" description="Disordered" evidence="1">
    <location>
        <begin position="241"/>
        <end position="278"/>
    </location>
</feature>
<evidence type="ECO:0008006" key="4">
    <source>
        <dbReference type="Google" id="ProtNLM"/>
    </source>
</evidence>